<dbReference type="RefSeq" id="WP_206004911.1">
    <property type="nucleotide sequence ID" value="NZ_CP070619.1"/>
</dbReference>
<dbReference type="Gene3D" id="3.30.70.20">
    <property type="match status" value="1"/>
</dbReference>
<evidence type="ECO:0000256" key="5">
    <source>
        <dbReference type="ARBA" id="ARBA00023004"/>
    </source>
</evidence>
<dbReference type="Pfam" id="PF13459">
    <property type="entry name" value="Fer4_15"/>
    <property type="match status" value="1"/>
</dbReference>
<evidence type="ECO:0000256" key="7">
    <source>
        <dbReference type="ARBA" id="ARBA00023291"/>
    </source>
</evidence>
<evidence type="ECO:0000256" key="3">
    <source>
        <dbReference type="ARBA" id="ARBA00022723"/>
    </source>
</evidence>
<evidence type="ECO:0000256" key="4">
    <source>
        <dbReference type="ARBA" id="ARBA00022982"/>
    </source>
</evidence>
<keyword evidence="9" id="KW-1185">Reference proteome</keyword>
<comment type="cofactor">
    <cofactor evidence="1">
        <name>[3Fe-4S] cluster</name>
        <dbReference type="ChEBI" id="CHEBI:21137"/>
    </cofactor>
</comment>
<proteinExistence type="predicted"/>
<dbReference type="InterPro" id="IPR051269">
    <property type="entry name" value="Fe-S_cluster_ET"/>
</dbReference>
<gene>
    <name evidence="8" type="ORF">JWS13_05760</name>
</gene>
<evidence type="ECO:0000313" key="8">
    <source>
        <dbReference type="EMBL" id="QSE88158.1"/>
    </source>
</evidence>
<accession>A0A974W0J2</accession>
<keyword evidence="3" id="KW-0479">Metal-binding</keyword>
<dbReference type="EMBL" id="CP070619">
    <property type="protein sequence ID" value="QSE88158.1"/>
    <property type="molecule type" value="Genomic_DNA"/>
</dbReference>
<keyword evidence="6" id="KW-0411">Iron-sulfur</keyword>
<evidence type="ECO:0000313" key="9">
    <source>
        <dbReference type="Proteomes" id="UP000662986"/>
    </source>
</evidence>
<dbReference type="PANTHER" id="PTHR36923">
    <property type="entry name" value="FERREDOXIN"/>
    <property type="match status" value="1"/>
</dbReference>
<reference evidence="8 9" key="2">
    <citation type="journal article" date="2022" name="Arch. Microbiol.">
        <title>Rhodococcus pseudokoreensis sp. nov. isolated from the rhizosphere of young M26 apple rootstocks.</title>
        <authorList>
            <person name="Kampfer P."/>
            <person name="Glaeser S.P."/>
            <person name="Blom J."/>
            <person name="Wolf J."/>
            <person name="Benning S."/>
            <person name="Schloter M."/>
            <person name="Neumann-Schaal M."/>
        </authorList>
    </citation>
    <scope>NUCLEOTIDE SEQUENCE [LARGE SCALE GENOMIC DNA]</scope>
    <source>
        <strain evidence="8 9">R79</strain>
    </source>
</reference>
<dbReference type="PANTHER" id="PTHR36923:SF3">
    <property type="entry name" value="FERREDOXIN"/>
    <property type="match status" value="1"/>
</dbReference>
<evidence type="ECO:0000256" key="2">
    <source>
        <dbReference type="ARBA" id="ARBA00022448"/>
    </source>
</evidence>
<keyword evidence="7" id="KW-0003">3Fe-4S</keyword>
<keyword evidence="5" id="KW-0408">Iron</keyword>
<keyword evidence="2" id="KW-0813">Transport</keyword>
<organism evidence="8 9">
    <name type="scientific">Rhodococcus pseudokoreensis</name>
    <dbReference type="NCBI Taxonomy" id="2811421"/>
    <lineage>
        <taxon>Bacteria</taxon>
        <taxon>Bacillati</taxon>
        <taxon>Actinomycetota</taxon>
        <taxon>Actinomycetes</taxon>
        <taxon>Mycobacteriales</taxon>
        <taxon>Nocardiaceae</taxon>
        <taxon>Rhodococcus</taxon>
    </lineage>
</organism>
<protein>
    <submittedName>
        <fullName evidence="8">Ferredoxin</fullName>
    </submittedName>
</protein>
<dbReference type="SUPFAM" id="SSF54862">
    <property type="entry name" value="4Fe-4S ferredoxins"/>
    <property type="match status" value="1"/>
</dbReference>
<reference evidence="8 9" key="1">
    <citation type="journal article" date="2021" name="Microbiol. Resour. Announc.">
        <title>Complete Genome Sequences of Two Rhodococcus sp. Strains with Large and Linear Chromosomes, Isolated from Apple Rhizosphere.</title>
        <authorList>
            <person name="Benning S."/>
            <person name="Brugnone N."/>
            <person name="Siani R."/>
            <person name="Kublik S."/>
            <person name="Schloter M."/>
            <person name="Rad V."/>
        </authorList>
    </citation>
    <scope>NUCLEOTIDE SEQUENCE [LARGE SCALE GENOMIC DNA]</scope>
    <source>
        <strain evidence="8 9">R79</strain>
    </source>
</reference>
<evidence type="ECO:0000256" key="6">
    <source>
        <dbReference type="ARBA" id="ARBA00023014"/>
    </source>
</evidence>
<sequence>MRISIDRGLCEGNAVCEALAPLTFDLDENDQARVLAEALRPDGEVSEDHRALVERAVDGCPRLAISVTDQP</sequence>
<keyword evidence="4" id="KW-0249">Electron transport</keyword>
<name>A0A974W0J2_9NOCA</name>
<dbReference type="Proteomes" id="UP000662986">
    <property type="component" value="Chromosome"/>
</dbReference>
<evidence type="ECO:0000256" key="1">
    <source>
        <dbReference type="ARBA" id="ARBA00001927"/>
    </source>
</evidence>